<dbReference type="PANTHER" id="PTHR23423">
    <property type="entry name" value="ORGANIC SOLUTE TRANSPORTER-RELATED"/>
    <property type="match status" value="1"/>
</dbReference>
<evidence type="ECO:0000313" key="7">
    <source>
        <dbReference type="EMBL" id="CAE8636296.1"/>
    </source>
</evidence>
<feature type="transmembrane region" description="Helical" evidence="6">
    <location>
        <begin position="246"/>
        <end position="265"/>
    </location>
</feature>
<evidence type="ECO:0000256" key="4">
    <source>
        <dbReference type="ARBA" id="ARBA00023136"/>
    </source>
</evidence>
<evidence type="ECO:0000256" key="5">
    <source>
        <dbReference type="SAM" id="MobiDB-lite"/>
    </source>
</evidence>
<dbReference type="AlphaFoldDB" id="A0A813HF52"/>
<feature type="transmembrane region" description="Helical" evidence="6">
    <location>
        <begin position="145"/>
        <end position="166"/>
    </location>
</feature>
<evidence type="ECO:0008006" key="9">
    <source>
        <dbReference type="Google" id="ProtNLM"/>
    </source>
</evidence>
<dbReference type="EMBL" id="CAJNNV010031453">
    <property type="protein sequence ID" value="CAE8636296.1"/>
    <property type="molecule type" value="Genomic_DNA"/>
</dbReference>
<gene>
    <name evidence="7" type="ORF">PGLA1383_LOCUS51782</name>
</gene>
<feature type="transmembrane region" description="Helical" evidence="6">
    <location>
        <begin position="51"/>
        <end position="71"/>
    </location>
</feature>
<feature type="compositionally biased region" description="Low complexity" evidence="5">
    <location>
        <begin position="432"/>
        <end position="465"/>
    </location>
</feature>
<dbReference type="InterPro" id="IPR005178">
    <property type="entry name" value="Ostalpha/TMEM184C"/>
</dbReference>
<comment type="subcellular location">
    <subcellularLocation>
        <location evidence="1">Membrane</location>
        <topology evidence="1">Multi-pass membrane protein</topology>
    </subcellularLocation>
</comment>
<dbReference type="OMA" id="SDAWMAG"/>
<dbReference type="Proteomes" id="UP000654075">
    <property type="component" value="Unassembled WGS sequence"/>
</dbReference>
<keyword evidence="4 6" id="KW-0472">Membrane</keyword>
<feature type="region of interest" description="Disordered" evidence="5">
    <location>
        <begin position="555"/>
        <end position="575"/>
    </location>
</feature>
<dbReference type="OrthoDB" id="5348404at2759"/>
<proteinExistence type="predicted"/>
<feature type="region of interest" description="Disordered" evidence="5">
    <location>
        <begin position="512"/>
        <end position="540"/>
    </location>
</feature>
<organism evidence="7 8">
    <name type="scientific">Polarella glacialis</name>
    <name type="common">Dinoflagellate</name>
    <dbReference type="NCBI Taxonomy" id="89957"/>
    <lineage>
        <taxon>Eukaryota</taxon>
        <taxon>Sar</taxon>
        <taxon>Alveolata</taxon>
        <taxon>Dinophyceae</taxon>
        <taxon>Suessiales</taxon>
        <taxon>Suessiaceae</taxon>
        <taxon>Polarella</taxon>
    </lineage>
</organism>
<keyword evidence="2 6" id="KW-0812">Transmembrane</keyword>
<dbReference type="GO" id="GO:0016020">
    <property type="term" value="C:membrane"/>
    <property type="evidence" value="ECO:0007669"/>
    <property type="project" value="UniProtKB-SubCell"/>
</dbReference>
<feature type="transmembrane region" description="Helical" evidence="6">
    <location>
        <begin position="211"/>
        <end position="231"/>
    </location>
</feature>
<keyword evidence="8" id="KW-1185">Reference proteome</keyword>
<name>A0A813HF52_POLGL</name>
<dbReference type="SMART" id="SM01417">
    <property type="entry name" value="Solute_trans_a"/>
    <property type="match status" value="1"/>
</dbReference>
<accession>A0A813HF52</accession>
<evidence type="ECO:0000256" key="1">
    <source>
        <dbReference type="ARBA" id="ARBA00004141"/>
    </source>
</evidence>
<comment type="caution">
    <text evidence="7">The sequence shown here is derived from an EMBL/GenBank/DDBJ whole genome shotgun (WGS) entry which is preliminary data.</text>
</comment>
<evidence type="ECO:0000256" key="6">
    <source>
        <dbReference type="SAM" id="Phobius"/>
    </source>
</evidence>
<reference evidence="7" key="1">
    <citation type="submission" date="2021-02" db="EMBL/GenBank/DDBJ databases">
        <authorList>
            <person name="Dougan E. K."/>
            <person name="Rhodes N."/>
            <person name="Thang M."/>
            <person name="Chan C."/>
        </authorList>
    </citation>
    <scope>NUCLEOTIDE SEQUENCE</scope>
</reference>
<sequence>MGEESSHHDFISGVWPVVAAWIGFTVVSISTARNAYLHLLNFTRPDLQSHVLRIIVVGPIYAFSAALCLSLPDFACFFIRSVRDIWEAVVIYSFLTLVIEYMGGEHLCLHSISQTEEDVPHLFPCNLCFSPIPTGSMIRVPKMGALQFVAVKPVVAVMSIIVYACGRFDDWYYQWTIFVVYNISYSVALYALYLIYWASHEQEALQSRRPLLKFVSVKMIVFLTFWQALLLPRAPLPGNPSKWEDFILAIEMFVFSLLMNIAFSWREFQVAGKRPDFPRGDRGTKGPIDILDLMDLELNVQAPGKDCVIGASAGAQATDGAAAVGPKRLSPLAASAPEPVGRGKLVQNARAAFCPRDIMQDASNNFSKRYQQHVCIESAQEYELENEAEKPPQCDDLDLFADEPSSAANASSGTSGLSLGSLRHMLGRSRGSSSAATDAAAAETPETSVSSTAVPPSEAAETAAPLATAAEISSDLSSLTRATAGDCASASWPAEWPVHAGASLAVAGAEWPPVPSGAVATSKVGPPAVPGARNSQAGGAGDVIGAAAAKTFGASSKAHASFETPEPAASTSESN</sequence>
<evidence type="ECO:0000256" key="2">
    <source>
        <dbReference type="ARBA" id="ARBA00022692"/>
    </source>
</evidence>
<protein>
    <recommendedName>
        <fullName evidence="9">Transmembrane protein 184C</fullName>
    </recommendedName>
</protein>
<keyword evidence="3 6" id="KW-1133">Transmembrane helix</keyword>
<evidence type="ECO:0000313" key="8">
    <source>
        <dbReference type="Proteomes" id="UP000654075"/>
    </source>
</evidence>
<evidence type="ECO:0000256" key="3">
    <source>
        <dbReference type="ARBA" id="ARBA00022989"/>
    </source>
</evidence>
<feature type="region of interest" description="Disordered" evidence="5">
    <location>
        <begin position="384"/>
        <end position="465"/>
    </location>
</feature>
<feature type="compositionally biased region" description="Low complexity" evidence="5">
    <location>
        <begin position="405"/>
        <end position="422"/>
    </location>
</feature>
<dbReference type="Pfam" id="PF03619">
    <property type="entry name" value="Solute_trans_a"/>
    <property type="match status" value="1"/>
</dbReference>
<feature type="transmembrane region" description="Helical" evidence="6">
    <location>
        <begin position="12"/>
        <end position="31"/>
    </location>
</feature>
<feature type="transmembrane region" description="Helical" evidence="6">
    <location>
        <begin position="172"/>
        <end position="199"/>
    </location>
</feature>